<dbReference type="SUPFAM" id="SSF56672">
    <property type="entry name" value="DNA/RNA polymerases"/>
    <property type="match status" value="1"/>
</dbReference>
<keyword evidence="4" id="KW-0255">Endonuclease</keyword>
<dbReference type="InterPro" id="IPR029526">
    <property type="entry name" value="PGBD"/>
</dbReference>
<evidence type="ECO:0000256" key="5">
    <source>
        <dbReference type="ARBA" id="ARBA00022801"/>
    </source>
</evidence>
<keyword evidence="10" id="KW-1185">Reference proteome</keyword>
<organism evidence="9 10">
    <name type="scientific">Artemia franciscana</name>
    <name type="common">Brine shrimp</name>
    <name type="synonym">Artemia sanfranciscana</name>
    <dbReference type="NCBI Taxonomy" id="6661"/>
    <lineage>
        <taxon>Eukaryota</taxon>
        <taxon>Metazoa</taxon>
        <taxon>Ecdysozoa</taxon>
        <taxon>Arthropoda</taxon>
        <taxon>Crustacea</taxon>
        <taxon>Branchiopoda</taxon>
        <taxon>Anostraca</taxon>
        <taxon>Artemiidae</taxon>
        <taxon>Artemia</taxon>
    </lineage>
</organism>
<evidence type="ECO:0000256" key="6">
    <source>
        <dbReference type="ARBA" id="ARBA00022918"/>
    </source>
</evidence>
<evidence type="ECO:0000256" key="1">
    <source>
        <dbReference type="ARBA" id="ARBA00022679"/>
    </source>
</evidence>
<feature type="domain" description="Reverse transcriptase RNase H-like" evidence="8">
    <location>
        <begin position="1"/>
        <end position="49"/>
    </location>
</feature>
<dbReference type="PANTHER" id="PTHR47272">
    <property type="entry name" value="DDE_TNP_1_7 DOMAIN-CONTAINING PROTEIN"/>
    <property type="match status" value="1"/>
</dbReference>
<dbReference type="InterPro" id="IPR043502">
    <property type="entry name" value="DNA/RNA_pol_sf"/>
</dbReference>
<dbReference type="Pfam" id="PF17917">
    <property type="entry name" value="RT_RNaseH"/>
    <property type="match status" value="1"/>
</dbReference>
<evidence type="ECO:0000256" key="3">
    <source>
        <dbReference type="ARBA" id="ARBA00022722"/>
    </source>
</evidence>
<keyword evidence="1" id="KW-0808">Transferase</keyword>
<dbReference type="InterPro" id="IPR041373">
    <property type="entry name" value="RT_RNaseH"/>
</dbReference>
<sequence>MYAIVYGLKHFHHYIYGRKVMVTTNHRPLETILSKPLHQAPTRLQRMMIQTLPYDLEVIYSPGSDIPVADALSRLHLPNTDLQMQRDIEAYVHSVMKTLPVSDSKLRKIRQLTEHDKQLNLVVHLKEIGYDWIGTIRQNRLLGCELMEGKEMKRFCMGNVDWRVEKSTEVCLVCWYDNKAVTLVSNYVAVEPKDTCRHWDSSEKKYVEIERPAIKEYNKYMGGVD</sequence>
<dbReference type="AlphaFoldDB" id="A0AA88HXC4"/>
<dbReference type="EMBL" id="JAVRJZ010000011">
    <property type="protein sequence ID" value="KAK2716838.1"/>
    <property type="molecule type" value="Genomic_DNA"/>
</dbReference>
<keyword evidence="3" id="KW-0540">Nuclease</keyword>
<protein>
    <recommendedName>
        <fullName evidence="11">Reverse transcriptase RNase H-like domain-containing protein</fullName>
    </recommendedName>
</protein>
<evidence type="ECO:0008006" key="11">
    <source>
        <dbReference type="Google" id="ProtNLM"/>
    </source>
</evidence>
<evidence type="ECO:0000259" key="7">
    <source>
        <dbReference type="Pfam" id="PF13843"/>
    </source>
</evidence>
<dbReference type="Pfam" id="PF13843">
    <property type="entry name" value="DDE_Tnp_1_7"/>
    <property type="match status" value="1"/>
</dbReference>
<gene>
    <name evidence="9" type="ORF">QYM36_007101</name>
</gene>
<evidence type="ECO:0000313" key="10">
    <source>
        <dbReference type="Proteomes" id="UP001187531"/>
    </source>
</evidence>
<dbReference type="GO" id="GO:0016787">
    <property type="term" value="F:hydrolase activity"/>
    <property type="evidence" value="ECO:0007669"/>
    <property type="project" value="UniProtKB-KW"/>
</dbReference>
<dbReference type="GO" id="GO:0004519">
    <property type="term" value="F:endonuclease activity"/>
    <property type="evidence" value="ECO:0007669"/>
    <property type="project" value="UniProtKB-KW"/>
</dbReference>
<proteinExistence type="predicted"/>
<dbReference type="Proteomes" id="UP001187531">
    <property type="component" value="Unassembled WGS sequence"/>
</dbReference>
<reference evidence="9" key="1">
    <citation type="submission" date="2023-07" db="EMBL/GenBank/DDBJ databases">
        <title>Chromosome-level genome assembly of Artemia franciscana.</title>
        <authorList>
            <person name="Jo E."/>
        </authorList>
    </citation>
    <scope>NUCLEOTIDE SEQUENCE</scope>
    <source>
        <tissue evidence="9">Whole body</tissue>
    </source>
</reference>
<accession>A0AA88HXC4</accession>
<dbReference type="GO" id="GO:0003964">
    <property type="term" value="F:RNA-directed DNA polymerase activity"/>
    <property type="evidence" value="ECO:0007669"/>
    <property type="project" value="UniProtKB-KW"/>
</dbReference>
<keyword evidence="6" id="KW-0695">RNA-directed DNA polymerase</keyword>
<evidence type="ECO:0000259" key="8">
    <source>
        <dbReference type="Pfam" id="PF17917"/>
    </source>
</evidence>
<comment type="caution">
    <text evidence="9">The sequence shown here is derived from an EMBL/GenBank/DDBJ whole genome shotgun (WGS) entry which is preliminary data.</text>
</comment>
<evidence type="ECO:0000256" key="4">
    <source>
        <dbReference type="ARBA" id="ARBA00022759"/>
    </source>
</evidence>
<evidence type="ECO:0000313" key="9">
    <source>
        <dbReference type="EMBL" id="KAK2716838.1"/>
    </source>
</evidence>
<evidence type="ECO:0000256" key="2">
    <source>
        <dbReference type="ARBA" id="ARBA00022695"/>
    </source>
</evidence>
<feature type="domain" description="PiggyBac transposable element-derived protein" evidence="7">
    <location>
        <begin position="119"/>
        <end position="225"/>
    </location>
</feature>
<keyword evidence="5" id="KW-0378">Hydrolase</keyword>
<name>A0AA88HXC4_ARTSF</name>
<keyword evidence="2" id="KW-0548">Nucleotidyltransferase</keyword>